<dbReference type="Proteomes" id="UP001295469">
    <property type="component" value="Chromosome C02"/>
</dbReference>
<evidence type="ECO:0000313" key="1">
    <source>
        <dbReference type="EMBL" id="CAF1919703.1"/>
    </source>
</evidence>
<dbReference type="EMBL" id="HG994366">
    <property type="protein sequence ID" value="CAF1919703.1"/>
    <property type="molecule type" value="Genomic_DNA"/>
</dbReference>
<keyword evidence="3" id="KW-1185">Reference proteome</keyword>
<dbReference type="AlphaFoldDB" id="A0A078JF08"/>
<gene>
    <name evidence="2" type="primary">BnaC02g47620D</name>
    <name evidence="1" type="ORF">DARMORV10_C02P49440.1</name>
    <name evidence="2" type="ORF">GSBRNA2T00039386001</name>
</gene>
<dbReference type="EMBL" id="LK034315">
    <property type="protein sequence ID" value="CDY63532.1"/>
    <property type="molecule type" value="Genomic_DNA"/>
</dbReference>
<evidence type="ECO:0000313" key="3">
    <source>
        <dbReference type="Proteomes" id="UP000028999"/>
    </source>
</evidence>
<evidence type="ECO:0000313" key="2">
    <source>
        <dbReference type="EMBL" id="CDY63532.1"/>
    </source>
</evidence>
<accession>A0A078JF08</accession>
<reference evidence="2" key="2">
    <citation type="submission" date="2014-06" db="EMBL/GenBank/DDBJ databases">
        <authorList>
            <person name="Genoscope - CEA"/>
        </authorList>
    </citation>
    <scope>NUCLEOTIDE SEQUENCE</scope>
</reference>
<sequence>MEMLENHLMVVEVMVTEMELTKVITQGKDAYGGVARGGGGHGGGSFMVMVLTKVAAEKLMKMVMEMVVTEDVDIVYNYA</sequence>
<dbReference type="PaxDb" id="3708-A0A078JF08"/>
<protein>
    <submittedName>
        <fullName evidence="1">(rape) hypothetical protein</fullName>
    </submittedName>
    <submittedName>
        <fullName evidence="2">BnaC02g47620D protein</fullName>
    </submittedName>
</protein>
<dbReference type="Gramene" id="CDY63532">
    <property type="protein sequence ID" value="CDY63532"/>
    <property type="gene ID" value="GSBRNA2T00039386001"/>
</dbReference>
<reference evidence="2 3" key="1">
    <citation type="journal article" date="2014" name="Science">
        <title>Plant genetics. Early allopolyploid evolution in the post-Neolithic Brassica napus oilseed genome.</title>
        <authorList>
            <person name="Chalhoub B."/>
            <person name="Denoeud F."/>
            <person name="Liu S."/>
            <person name="Parkin I.A."/>
            <person name="Tang H."/>
            <person name="Wang X."/>
            <person name="Chiquet J."/>
            <person name="Belcram H."/>
            <person name="Tong C."/>
            <person name="Samans B."/>
            <person name="Correa M."/>
            <person name="Da Silva C."/>
            <person name="Just J."/>
            <person name="Falentin C."/>
            <person name="Koh C.S."/>
            <person name="Le Clainche I."/>
            <person name="Bernard M."/>
            <person name="Bento P."/>
            <person name="Noel B."/>
            <person name="Labadie K."/>
            <person name="Alberti A."/>
            <person name="Charles M."/>
            <person name="Arnaud D."/>
            <person name="Guo H."/>
            <person name="Daviaud C."/>
            <person name="Alamery S."/>
            <person name="Jabbari K."/>
            <person name="Zhao M."/>
            <person name="Edger P.P."/>
            <person name="Chelaifa H."/>
            <person name="Tack D."/>
            <person name="Lassalle G."/>
            <person name="Mestiri I."/>
            <person name="Schnel N."/>
            <person name="Le Paslier M.C."/>
            <person name="Fan G."/>
            <person name="Renault V."/>
            <person name="Bayer P.E."/>
            <person name="Golicz A.A."/>
            <person name="Manoli S."/>
            <person name="Lee T.H."/>
            <person name="Thi V.H."/>
            <person name="Chalabi S."/>
            <person name="Hu Q."/>
            <person name="Fan C."/>
            <person name="Tollenaere R."/>
            <person name="Lu Y."/>
            <person name="Battail C."/>
            <person name="Shen J."/>
            <person name="Sidebottom C.H."/>
            <person name="Wang X."/>
            <person name="Canaguier A."/>
            <person name="Chauveau A."/>
            <person name="Berard A."/>
            <person name="Deniot G."/>
            <person name="Guan M."/>
            <person name="Liu Z."/>
            <person name="Sun F."/>
            <person name="Lim Y.P."/>
            <person name="Lyons E."/>
            <person name="Town C.D."/>
            <person name="Bancroft I."/>
            <person name="Wang X."/>
            <person name="Meng J."/>
            <person name="Ma J."/>
            <person name="Pires J.C."/>
            <person name="King G.J."/>
            <person name="Brunel D."/>
            <person name="Delourme R."/>
            <person name="Renard M."/>
            <person name="Aury J.M."/>
            <person name="Adams K.L."/>
            <person name="Batley J."/>
            <person name="Snowdon R.J."/>
            <person name="Tost J."/>
            <person name="Edwards D."/>
            <person name="Zhou Y."/>
            <person name="Hua W."/>
            <person name="Sharpe A.G."/>
            <person name="Paterson A.H."/>
            <person name="Guan C."/>
            <person name="Wincker P."/>
        </authorList>
    </citation>
    <scope>NUCLEOTIDE SEQUENCE [LARGE SCALE GENOMIC DNA]</scope>
    <source>
        <strain evidence="3">cv. Darmor-bzh</strain>
    </source>
</reference>
<dbReference type="Proteomes" id="UP000028999">
    <property type="component" value="Unassembled WGS sequence"/>
</dbReference>
<name>A0A078JF08_BRANA</name>
<proteinExistence type="predicted"/>
<reference evidence="1" key="3">
    <citation type="submission" date="2021-01" db="EMBL/GenBank/DDBJ databases">
        <authorList>
            <consortium name="Genoscope - CEA"/>
            <person name="William W."/>
        </authorList>
    </citation>
    <scope>NUCLEOTIDE SEQUENCE</scope>
</reference>
<organism evidence="2 3">
    <name type="scientific">Brassica napus</name>
    <name type="common">Rape</name>
    <dbReference type="NCBI Taxonomy" id="3708"/>
    <lineage>
        <taxon>Eukaryota</taxon>
        <taxon>Viridiplantae</taxon>
        <taxon>Streptophyta</taxon>
        <taxon>Embryophyta</taxon>
        <taxon>Tracheophyta</taxon>
        <taxon>Spermatophyta</taxon>
        <taxon>Magnoliopsida</taxon>
        <taxon>eudicotyledons</taxon>
        <taxon>Gunneridae</taxon>
        <taxon>Pentapetalae</taxon>
        <taxon>rosids</taxon>
        <taxon>malvids</taxon>
        <taxon>Brassicales</taxon>
        <taxon>Brassicaceae</taxon>
        <taxon>Brassiceae</taxon>
        <taxon>Brassica</taxon>
    </lineage>
</organism>